<dbReference type="Proteomes" id="UP000435957">
    <property type="component" value="Unassembled WGS sequence"/>
</dbReference>
<evidence type="ECO:0000313" key="3">
    <source>
        <dbReference type="Proteomes" id="UP000435957"/>
    </source>
</evidence>
<comment type="caution">
    <text evidence="2">The sequence shown here is derived from an EMBL/GenBank/DDBJ whole genome shotgun (WGS) entry which is preliminary data.</text>
</comment>
<protein>
    <submittedName>
        <fullName evidence="2">DUF927 domain-containing protein</fullName>
    </submittedName>
</protein>
<dbReference type="AlphaFoldDB" id="A0AB34DFD1"/>
<gene>
    <name evidence="2" type="ORF">F9L03_24905</name>
</gene>
<evidence type="ECO:0000259" key="1">
    <source>
        <dbReference type="Pfam" id="PF06048"/>
    </source>
</evidence>
<feature type="domain" description="DUF927" evidence="1">
    <location>
        <begin position="20"/>
        <end position="206"/>
    </location>
</feature>
<reference evidence="2 3" key="1">
    <citation type="submission" date="2019-09" db="EMBL/GenBank/DDBJ databases">
        <title>Taxonomic organization of the family Brucellaceae based on a phylogenomic approach.</title>
        <authorList>
            <person name="Leclercq S."/>
            <person name="Cloeckaert A."/>
            <person name="Zygmunt M.S."/>
        </authorList>
    </citation>
    <scope>NUCLEOTIDE SEQUENCE [LARGE SCALE GENOMIC DNA]</scope>
    <source>
        <strain evidence="2 3">LUP23</strain>
    </source>
</reference>
<proteinExistence type="predicted"/>
<dbReference type="Pfam" id="PF06048">
    <property type="entry name" value="DUF927"/>
    <property type="match status" value="1"/>
</dbReference>
<organism evidence="2 3">
    <name type="scientific">Brucella lupini</name>
    <dbReference type="NCBI Taxonomy" id="255457"/>
    <lineage>
        <taxon>Bacteria</taxon>
        <taxon>Pseudomonadati</taxon>
        <taxon>Pseudomonadota</taxon>
        <taxon>Alphaproteobacteria</taxon>
        <taxon>Hyphomicrobiales</taxon>
        <taxon>Brucellaceae</taxon>
        <taxon>Brucella/Ochrobactrum group</taxon>
        <taxon>Brucella</taxon>
    </lineage>
</organism>
<sequence length="565" mass="64467">MSLSPYIKFRRTMMNTKQLVLSRVKVDEIGHENFVLKFRKKRRSYGEMTVPRSTLLNAKYMQKRISDLGGETIEDLPEVLADILNDEGAHTQRFSSRGGWHDDRLVTPFFVFPSLEPTREVSKVSHRFSEQHPLRRAREAKGSYHDLKSGLRLPLRYSRYLSLALLTALTPAIAQRLGRTGGYVFNFCGGSRDERIVCQRLAMAVMTSASERRLISIQDANWLKAKYRPSFGGACISFISPSATPRDESKNLRNLATLSYSNVELDMNGQKPPFSIQLTETDRPVRRSSSRQTQKDLMPLVDVEFPSEKGLFDCGDEHANGLTSPRSLMQQTIDVLGDNYGVTIEHWVRFIIDQPLNELASRFKSEERKFIQACNSVYEFEELTRSEQSNELRDICATVYAAGAIASEGNLITLTREDIFSTLFWICLPRAEGGIFESTSESLKVPTRLNSFFGAILDFPEVQKGELADANLCAFGFRKKLKDAHFIFVKEEFLASLSINPLFFQRTVLPELEKVNAIRRTKSGWIVQAEQMGISGRPYYYKFREERLMSYFATARWNGFLSSLN</sequence>
<name>A0AB34DFD1_9HYPH</name>
<accession>A0AB34DFD1</accession>
<evidence type="ECO:0000313" key="2">
    <source>
        <dbReference type="EMBL" id="KAB2699915.1"/>
    </source>
</evidence>
<dbReference type="InterPro" id="IPR009270">
    <property type="entry name" value="DUF927"/>
</dbReference>
<keyword evidence="3" id="KW-1185">Reference proteome</keyword>
<dbReference type="EMBL" id="WBWF01000030">
    <property type="protein sequence ID" value="KAB2699915.1"/>
    <property type="molecule type" value="Genomic_DNA"/>
</dbReference>